<sequence length="200" mass="22283">MGRGRNGDRAFEELNAKRQAERQGFSKKVPGLFDKALSSPRMSYKGVDDGNSIISKFPSQDSCTCFYITTGERQQWNFRIDGDAPLFLGLMQQSMANPNTKMLHLKYPDEVIGVKNSGGGGLGSEKVAPTRMLCQSEIEVTVSLPERTMTINLIRDWDDSLVELNFDIPSHWGNKVVFGITGQNHLIYSVYSGRTIKGAR</sequence>
<accession>A0A7S4PC09</accession>
<dbReference type="EMBL" id="HBKR01033218">
    <property type="protein sequence ID" value="CAE2330097.1"/>
    <property type="molecule type" value="Transcribed_RNA"/>
</dbReference>
<name>A0A7S4PC09_9EUKA</name>
<proteinExistence type="predicted"/>
<organism evidence="1">
    <name type="scientific">Paramoeba aestuarina</name>
    <dbReference type="NCBI Taxonomy" id="180227"/>
    <lineage>
        <taxon>Eukaryota</taxon>
        <taxon>Amoebozoa</taxon>
        <taxon>Discosea</taxon>
        <taxon>Flabellinia</taxon>
        <taxon>Dactylopodida</taxon>
        <taxon>Paramoebidae</taxon>
        <taxon>Paramoeba</taxon>
    </lineage>
</organism>
<reference evidence="1" key="1">
    <citation type="submission" date="2021-01" db="EMBL/GenBank/DDBJ databases">
        <authorList>
            <person name="Corre E."/>
            <person name="Pelletier E."/>
            <person name="Niang G."/>
            <person name="Scheremetjew M."/>
            <person name="Finn R."/>
            <person name="Kale V."/>
            <person name="Holt S."/>
            <person name="Cochrane G."/>
            <person name="Meng A."/>
            <person name="Brown T."/>
            <person name="Cohen L."/>
        </authorList>
    </citation>
    <scope>NUCLEOTIDE SEQUENCE</scope>
    <source>
        <strain evidence="1">SoJaBio B1-5/56/2</strain>
    </source>
</reference>
<evidence type="ECO:0000313" key="1">
    <source>
        <dbReference type="EMBL" id="CAE2330097.1"/>
    </source>
</evidence>
<protein>
    <submittedName>
        <fullName evidence="1">Uncharacterized protein</fullName>
    </submittedName>
</protein>
<dbReference type="AlphaFoldDB" id="A0A7S4PC09"/>
<gene>
    <name evidence="1" type="ORF">NAES01612_LOCUS21773</name>
</gene>